<feature type="domain" description="SLH" evidence="4">
    <location>
        <begin position="92"/>
        <end position="148"/>
    </location>
</feature>
<dbReference type="AlphaFoldDB" id="A0A8J8KEI6"/>
<feature type="domain" description="SLH" evidence="4">
    <location>
        <begin position="149"/>
        <end position="212"/>
    </location>
</feature>
<feature type="signal peptide" evidence="3">
    <location>
        <begin position="1"/>
        <end position="30"/>
    </location>
</feature>
<dbReference type="InterPro" id="IPR001119">
    <property type="entry name" value="SLH_dom"/>
</dbReference>
<dbReference type="InterPro" id="IPR040751">
    <property type="entry name" value="SbsC_C"/>
</dbReference>
<name>A0A8J8KEI6_9BACI</name>
<dbReference type="Pfam" id="PF18316">
    <property type="entry name" value="S-l_SbsC_C"/>
    <property type="match status" value="1"/>
</dbReference>
<keyword evidence="6" id="KW-1185">Reference proteome</keyword>
<evidence type="ECO:0000256" key="3">
    <source>
        <dbReference type="SAM" id="SignalP"/>
    </source>
</evidence>
<dbReference type="InterPro" id="IPR036866">
    <property type="entry name" value="RibonucZ/Hydroxyglut_hydro"/>
</dbReference>
<feature type="compositionally biased region" description="Basic and acidic residues" evidence="2">
    <location>
        <begin position="417"/>
        <end position="430"/>
    </location>
</feature>
<feature type="chain" id="PRO_5035250224" evidence="3">
    <location>
        <begin position="31"/>
        <end position="1260"/>
    </location>
</feature>
<dbReference type="Gene3D" id="3.60.15.10">
    <property type="entry name" value="Ribonuclease Z/Hydroxyacylglutathione hydrolase-like"/>
    <property type="match status" value="1"/>
</dbReference>
<sequence length="1260" mass="137364">MGGSRRFRRLVSITMVLMMVFSFFSTSVFAAQKTDISGHWAEKEINEWFEKGLIGGYSDGSFKPNGAITRAEFIALVNRAFGFDESSEGGFTDIFPSDWYYSEILKAKAAGYIGGYEDGSIKPNNNISRQEVAAILARLASVESRASSVDQFNDKDNIPTWSRGVVGGVVDAGFMRGYEDGTFKPFHNTTRAEAVVILNRALKDTQKPSEQEKVYDTAGVYGPEEGLETVAGNVKVTASGVTLRNMVIEGDLTISEEVGNGDAFLKGVTVKGKTYVNGGGENSIHFEDTVLITVIVNKEDGTVRIVATGKTSVQEVILHSSAKVEQDGTEGIAFKEVTLAENLPANSKVTLIGNFESVNILATTFAVEIPKGSIQEMNVAENATDANITVAEDAKIVSLILDSVVKVIGQGTIEKAEGKAANDSTYEKKPNNMAILPSGGGGGGGGGNPGGGNPPDDQNPEPTTPESITLEYLGHSAFILTTDEKKILIDPWDPISFGLPNYILQNEEEINLINITHFHDDHSYAKAAPTALEAGQIIQGVIWDEEELESYFNEIKNAKYGDVFISSMNLYHFPNTDEFKLEDGSRRIENSGFIYQTANMRMVNMGDAMGTILDGLTNEEIETLKGSVGIDILIVPIGDWAGNSLNSEAVIKAIKDLSPKVVIPVHSWGTKNTFLTAVEEDGTFTIEKKTSVVTFNKSELPTDGTVIWDMNGTFDNNVPGFFVLPLKGDVPNSTQILTFGIHPGNSAMIKVQEKNFAIPIVGSDVPEDAIPYTSGSDIENVSVGDHAGLYEVDSNGKVVGFVDITLTEENILLPEPSELAVEEIITLDVDDSKSFGPGDGFQVVFNNDIHTESQIEINTYLKTDAETIIWIGTEENGMQIQWVDNRTLQVIIGIDGLLNIMEDEYITLPKEIVYDTQNIHPVEDIVITLSKPASFPPKFETWMAETGDNIGEITLTVDLDEEGKVYYVVVPNGSKSPTVEQIIAGVDYDDVTVSASGTIAVDDPVSEVVEVVEGLIPGELYDVYFAAEDNEETPNIQMMIKQVLSVEAKVEDLYIISASTYDSFEDGTIDSYLVMVNRSIIDPDPVEVLNKITVNDKKPTAFITGYGVNSANDNLFWLEFEEIEDTGALPSLIIEAGAITDHNGIPNITQIVEESLRLDGVSPKAYIGTTNDTIQLDLRFSEDIDSIDIVSGLENINGEEITIVPQDLRYVEMHITNENGGVQTDNSFVFVIYDFAGNYNYYKATLTADGQWILELWDET</sequence>
<comment type="caution">
    <text evidence="5">The sequence shown here is derived from an EMBL/GenBank/DDBJ whole genome shotgun (WGS) entry which is preliminary data.</text>
</comment>
<feature type="domain" description="SLH" evidence="4">
    <location>
        <begin position="28"/>
        <end position="91"/>
    </location>
</feature>
<feature type="region of interest" description="Disordered" evidence="2">
    <location>
        <begin position="417"/>
        <end position="467"/>
    </location>
</feature>
<dbReference type="Pfam" id="PF13483">
    <property type="entry name" value="Lactamase_B_3"/>
    <property type="match status" value="1"/>
</dbReference>
<organism evidence="5 6">
    <name type="scientific">Calidifontibacillus erzurumensis</name>
    <dbReference type="NCBI Taxonomy" id="2741433"/>
    <lineage>
        <taxon>Bacteria</taxon>
        <taxon>Bacillati</taxon>
        <taxon>Bacillota</taxon>
        <taxon>Bacilli</taxon>
        <taxon>Bacillales</taxon>
        <taxon>Bacillaceae</taxon>
        <taxon>Calidifontibacillus/Schinkia group</taxon>
        <taxon>Calidifontibacillus</taxon>
    </lineage>
</organism>
<keyword evidence="1 3" id="KW-0732">Signal</keyword>
<gene>
    <name evidence="5" type="ORF">HR057_08890</name>
</gene>
<dbReference type="InterPro" id="IPR051465">
    <property type="entry name" value="Cell_Envelope_Struct_Comp"/>
</dbReference>
<dbReference type="Pfam" id="PF00395">
    <property type="entry name" value="SLH"/>
    <property type="match status" value="3"/>
</dbReference>
<evidence type="ECO:0000313" key="6">
    <source>
        <dbReference type="Proteomes" id="UP000625804"/>
    </source>
</evidence>
<dbReference type="PANTHER" id="PTHR43308:SF5">
    <property type="entry name" value="S-LAYER PROTEIN _ PEPTIDOGLYCAN ENDO-BETA-N-ACETYLGLUCOSAMINIDASE"/>
    <property type="match status" value="1"/>
</dbReference>
<dbReference type="Proteomes" id="UP000625804">
    <property type="component" value="Unassembled WGS sequence"/>
</dbReference>
<evidence type="ECO:0000256" key="2">
    <source>
        <dbReference type="SAM" id="MobiDB-lite"/>
    </source>
</evidence>
<protein>
    <submittedName>
        <fullName evidence="5">S-layer homology domain-containing protein</fullName>
    </submittedName>
</protein>
<dbReference type="RefSeq" id="WP_173731073.1">
    <property type="nucleotide sequence ID" value="NZ_JABTTE010000010.1"/>
</dbReference>
<feature type="compositionally biased region" description="Gly residues" evidence="2">
    <location>
        <begin position="438"/>
        <end position="453"/>
    </location>
</feature>
<reference evidence="5" key="1">
    <citation type="submission" date="2020-06" db="EMBL/GenBank/DDBJ databases">
        <title>A novel thermopfilic bacterium from Erzurum, Turkey.</title>
        <authorList>
            <person name="Adiguzel A."/>
            <person name="Ay H."/>
            <person name="Baltaci M.O."/>
        </authorList>
    </citation>
    <scope>NUCLEOTIDE SEQUENCE</scope>
    <source>
        <strain evidence="5">P2</strain>
    </source>
</reference>
<dbReference type="PROSITE" id="PS51272">
    <property type="entry name" value="SLH"/>
    <property type="match status" value="3"/>
</dbReference>
<evidence type="ECO:0000313" key="5">
    <source>
        <dbReference type="EMBL" id="NSL51865.1"/>
    </source>
</evidence>
<proteinExistence type="predicted"/>
<evidence type="ECO:0000256" key="1">
    <source>
        <dbReference type="ARBA" id="ARBA00022729"/>
    </source>
</evidence>
<dbReference type="EMBL" id="JABTTE010000010">
    <property type="protein sequence ID" value="NSL51865.1"/>
    <property type="molecule type" value="Genomic_DNA"/>
</dbReference>
<dbReference type="SUPFAM" id="SSF56281">
    <property type="entry name" value="Metallo-hydrolase/oxidoreductase"/>
    <property type="match status" value="1"/>
</dbReference>
<dbReference type="PANTHER" id="PTHR43308">
    <property type="entry name" value="OUTER MEMBRANE PROTEIN ALPHA-RELATED"/>
    <property type="match status" value="1"/>
</dbReference>
<accession>A0A8J8KEI6</accession>
<evidence type="ECO:0000259" key="4">
    <source>
        <dbReference type="PROSITE" id="PS51272"/>
    </source>
</evidence>